<name>A0ABT1BG88_9ENTR</name>
<dbReference type="InterPro" id="IPR050900">
    <property type="entry name" value="Transposase_IS3/IS150/IS904"/>
</dbReference>
<sequence>MSGKRYPEEFKIEAVKQVIDRGHSVSSVATRLDITTHSLYAWIKKYGPDSSTNKEQSDAQAEIRRLQKELKRVTDERDIFKKSRGVLRKAVRLRYAFIRDNSRCWPVRLLCRVLDVHPSGFYAWFKQPYSQRHQVDLRLTGQIKQFWLESSCVYGYRKIHLDLRDSGQQCGVNRVWRLMNRAGIKAQVGYRSPRARKGEACIVSPNRLQRQFNPDAPDKRWVTDITYVRTHEGWLYLAVVVDLFSRKIIGWSMQSRMTKDIVLNALLMAVWRRNPQKQVLVHSDQGSQYTSHEWQSFLKAHGLEGSMSRRGNCHDNAVAESFFQLLKRERIKKKIYGTREEARCDIFDYIEMFYNSKRRHGSSNQMSPTEYEKQYYQRLGSV</sequence>
<protein>
    <submittedName>
        <fullName evidence="4">IS3 family transposase</fullName>
    </submittedName>
</protein>
<dbReference type="PROSITE" id="PS50994">
    <property type="entry name" value="INTEGRASE"/>
    <property type="match status" value="1"/>
</dbReference>
<dbReference type="NCBIfam" id="NF033516">
    <property type="entry name" value="transpos_IS3"/>
    <property type="match status" value="1"/>
</dbReference>
<feature type="coiled-coil region" evidence="2">
    <location>
        <begin position="56"/>
        <end position="83"/>
    </location>
</feature>
<dbReference type="InterPro" id="IPR012337">
    <property type="entry name" value="RNaseH-like_sf"/>
</dbReference>
<dbReference type="RefSeq" id="WP_252838981.1">
    <property type="nucleotide sequence ID" value="NZ_JAJJVQ010000011.1"/>
</dbReference>
<dbReference type="PANTHER" id="PTHR46889">
    <property type="entry name" value="TRANSPOSASE INSF FOR INSERTION SEQUENCE IS3B-RELATED"/>
    <property type="match status" value="1"/>
</dbReference>
<dbReference type="SUPFAM" id="SSF53098">
    <property type="entry name" value="Ribonuclease H-like"/>
    <property type="match status" value="1"/>
</dbReference>
<dbReference type="Gene3D" id="3.30.420.10">
    <property type="entry name" value="Ribonuclease H-like superfamily/Ribonuclease H"/>
    <property type="match status" value="1"/>
</dbReference>
<dbReference type="InterPro" id="IPR036397">
    <property type="entry name" value="RNaseH_sf"/>
</dbReference>
<dbReference type="Pfam" id="PF01527">
    <property type="entry name" value="HTH_Tnp_1"/>
    <property type="match status" value="1"/>
</dbReference>
<comment type="caution">
    <text evidence="4">The sequence shown here is derived from an EMBL/GenBank/DDBJ whole genome shotgun (WGS) entry which is preliminary data.</text>
</comment>
<evidence type="ECO:0000259" key="3">
    <source>
        <dbReference type="PROSITE" id="PS50994"/>
    </source>
</evidence>
<evidence type="ECO:0000313" key="4">
    <source>
        <dbReference type="EMBL" id="MCO5784244.1"/>
    </source>
</evidence>
<reference evidence="4" key="1">
    <citation type="submission" date="2021-11" db="EMBL/GenBank/DDBJ databases">
        <title>Citrobacter meridianamericanus sp. nov. isolated from soil.</title>
        <authorList>
            <person name="Furlan J.P.R."/>
            <person name="Stehling E.G."/>
        </authorList>
    </citation>
    <scope>NUCLEOTIDE SEQUENCE</scope>
    <source>
        <strain evidence="4">BR102</strain>
    </source>
</reference>
<dbReference type="EMBL" id="JAJJVQ010000011">
    <property type="protein sequence ID" value="MCO5784244.1"/>
    <property type="molecule type" value="Genomic_DNA"/>
</dbReference>
<dbReference type="Gene3D" id="1.10.10.60">
    <property type="entry name" value="Homeodomain-like"/>
    <property type="match status" value="1"/>
</dbReference>
<feature type="domain" description="Integrase catalytic" evidence="3">
    <location>
        <begin position="213"/>
        <end position="376"/>
    </location>
</feature>
<keyword evidence="5" id="KW-1185">Reference proteome</keyword>
<dbReference type="Pfam" id="PF13276">
    <property type="entry name" value="HTH_21"/>
    <property type="match status" value="1"/>
</dbReference>
<evidence type="ECO:0000256" key="1">
    <source>
        <dbReference type="ARBA" id="ARBA00009964"/>
    </source>
</evidence>
<dbReference type="PANTHER" id="PTHR46889:SF4">
    <property type="entry name" value="TRANSPOSASE INSO FOR INSERTION SEQUENCE ELEMENT IS911B-RELATED"/>
    <property type="match status" value="1"/>
</dbReference>
<dbReference type="InterPro" id="IPR001584">
    <property type="entry name" value="Integrase_cat-core"/>
</dbReference>
<dbReference type="InterPro" id="IPR025948">
    <property type="entry name" value="HTH-like_dom"/>
</dbReference>
<gene>
    <name evidence="4" type="ORF">LOD26_23450</name>
</gene>
<dbReference type="Proteomes" id="UP001139290">
    <property type="component" value="Unassembled WGS sequence"/>
</dbReference>
<comment type="similarity">
    <text evidence="1">Belongs to the transposase 8 family.</text>
</comment>
<dbReference type="Pfam" id="PF00665">
    <property type="entry name" value="rve"/>
    <property type="match status" value="1"/>
</dbReference>
<dbReference type="SUPFAM" id="SSF46689">
    <property type="entry name" value="Homeodomain-like"/>
    <property type="match status" value="1"/>
</dbReference>
<accession>A0ABT1BG88</accession>
<evidence type="ECO:0000256" key="2">
    <source>
        <dbReference type="SAM" id="Coils"/>
    </source>
</evidence>
<dbReference type="InterPro" id="IPR048020">
    <property type="entry name" value="Transpos_IS3"/>
</dbReference>
<organism evidence="4 5">
    <name type="scientific">Citrobacter meridianamericanus</name>
    <dbReference type="NCBI Taxonomy" id="2894201"/>
    <lineage>
        <taxon>Bacteria</taxon>
        <taxon>Pseudomonadati</taxon>
        <taxon>Pseudomonadota</taxon>
        <taxon>Gammaproteobacteria</taxon>
        <taxon>Enterobacterales</taxon>
        <taxon>Enterobacteriaceae</taxon>
        <taxon>Citrobacter</taxon>
    </lineage>
</organism>
<keyword evidence="2" id="KW-0175">Coiled coil</keyword>
<proteinExistence type="inferred from homology"/>
<dbReference type="Pfam" id="PF13333">
    <property type="entry name" value="rve_2"/>
    <property type="match status" value="1"/>
</dbReference>
<dbReference type="InterPro" id="IPR009057">
    <property type="entry name" value="Homeodomain-like_sf"/>
</dbReference>
<evidence type="ECO:0000313" key="5">
    <source>
        <dbReference type="Proteomes" id="UP001139290"/>
    </source>
</evidence>
<dbReference type="InterPro" id="IPR002514">
    <property type="entry name" value="Transposase_8"/>
</dbReference>